<gene>
    <name evidence="1" type="ORF">AQUCO_01600117v1</name>
</gene>
<dbReference type="Proteomes" id="UP000230069">
    <property type="component" value="Unassembled WGS sequence"/>
</dbReference>
<evidence type="ECO:0000313" key="1">
    <source>
        <dbReference type="EMBL" id="PIA45668.1"/>
    </source>
</evidence>
<reference evidence="1 2" key="1">
    <citation type="submission" date="2017-09" db="EMBL/GenBank/DDBJ databases">
        <title>WGS assembly of Aquilegia coerulea Goldsmith.</title>
        <authorList>
            <person name="Hodges S."/>
            <person name="Kramer E."/>
            <person name="Nordborg M."/>
            <person name="Tomkins J."/>
            <person name="Borevitz J."/>
            <person name="Derieg N."/>
            <person name="Yan J."/>
            <person name="Mihaltcheva S."/>
            <person name="Hayes R.D."/>
            <person name="Rokhsar D."/>
        </authorList>
    </citation>
    <scope>NUCLEOTIDE SEQUENCE [LARGE SCALE GENOMIC DNA]</scope>
    <source>
        <strain evidence="2">cv. Goldsmith</strain>
    </source>
</reference>
<proteinExistence type="predicted"/>
<evidence type="ECO:0000313" key="2">
    <source>
        <dbReference type="Proteomes" id="UP000230069"/>
    </source>
</evidence>
<protein>
    <submittedName>
        <fullName evidence="1">Uncharacterized protein</fullName>
    </submittedName>
</protein>
<name>A0A2G5DQ89_AQUCA</name>
<keyword evidence="2" id="KW-1185">Reference proteome</keyword>
<dbReference type="AlphaFoldDB" id="A0A2G5DQ89"/>
<dbReference type="InParanoid" id="A0A2G5DQ89"/>
<accession>A0A2G5DQ89</accession>
<dbReference type="EMBL" id="KZ305033">
    <property type="protein sequence ID" value="PIA45668.1"/>
    <property type="molecule type" value="Genomic_DNA"/>
</dbReference>
<sequence>MDYADHKSLEEEFGIAFPLFLQLVQCYKKNKKKPYTYLMFLLSSNAQKIPPLKTSKYSPLTCTLLLMIHQP</sequence>
<organism evidence="1 2">
    <name type="scientific">Aquilegia coerulea</name>
    <name type="common">Rocky mountain columbine</name>
    <dbReference type="NCBI Taxonomy" id="218851"/>
    <lineage>
        <taxon>Eukaryota</taxon>
        <taxon>Viridiplantae</taxon>
        <taxon>Streptophyta</taxon>
        <taxon>Embryophyta</taxon>
        <taxon>Tracheophyta</taxon>
        <taxon>Spermatophyta</taxon>
        <taxon>Magnoliopsida</taxon>
        <taxon>Ranunculales</taxon>
        <taxon>Ranunculaceae</taxon>
        <taxon>Thalictroideae</taxon>
        <taxon>Aquilegia</taxon>
    </lineage>
</organism>